<reference evidence="4 6" key="2">
    <citation type="submission" date="2019-06" db="EMBL/GenBank/DDBJ databases">
        <title>Pseudomonas bimorpha sp. nov. isolated from bovine raw milk and skim milk concentrate.</title>
        <authorList>
            <person name="Hofmann K."/>
            <person name="Huptas C."/>
            <person name="Doll E."/>
            <person name="Scherer S."/>
            <person name="Wenning M."/>
        </authorList>
    </citation>
    <scope>NUCLEOTIDE SEQUENCE [LARGE SCALE GENOMIC DNA]</scope>
    <source>
        <strain evidence="4 6">DSM 17835</strain>
    </source>
</reference>
<dbReference type="InterPro" id="IPR029044">
    <property type="entry name" value="Nucleotide-diphossugar_trans"/>
</dbReference>
<feature type="domain" description="Glycosyltransferase 2-like" evidence="2">
    <location>
        <begin position="5"/>
        <end position="97"/>
    </location>
</feature>
<evidence type="ECO:0000259" key="2">
    <source>
        <dbReference type="Pfam" id="PF00535"/>
    </source>
</evidence>
<keyword evidence="5" id="KW-1185">Reference proteome</keyword>
<keyword evidence="1" id="KW-0997">Cell inner membrane</keyword>
<keyword evidence="4" id="KW-0808">Transferase</keyword>
<dbReference type="Gene3D" id="3.90.550.10">
    <property type="entry name" value="Spore Coat Polysaccharide Biosynthesis Protein SpsA, Chain A"/>
    <property type="match status" value="1"/>
</dbReference>
<protein>
    <submittedName>
        <fullName evidence="3 4">Glycosyltransferase</fullName>
    </submittedName>
</protein>
<sequence>MVKLSIITVVYNDRAGFIKTANSVAEQRSFYPNIEYIVIDGGSRDGTADAIAEASSGIDYWVSEPDKGIYDAMNKGIQAATGSGLLFLNAGDYFVGDVLSTFRTAPAFLPVKYIDILGRFRNRPIENPRTGISNCHQGIIFEAKAIEYDCSYDICADYKYFLEHGYDNKIIKLSSSGYVFFDAVGVSAQRVYERDRQIFDIRRQHFGLAVALIYESLPFLKRCIRIILRK</sequence>
<dbReference type="PANTHER" id="PTHR22916:SF67">
    <property type="entry name" value="COLANIC ACID BIOSYNTHESIS GLYCOSYL TRANSFERASE WCAE-RELATED"/>
    <property type="match status" value="1"/>
</dbReference>
<accession>A0A5C5Q7D2</accession>
<dbReference type="Proteomes" id="UP000182858">
    <property type="component" value="Chromosome I"/>
</dbReference>
<dbReference type="GO" id="GO:0016758">
    <property type="term" value="F:hexosyltransferase activity"/>
    <property type="evidence" value="ECO:0007669"/>
    <property type="project" value="UniProtKB-ARBA"/>
</dbReference>
<dbReference type="Proteomes" id="UP000317951">
    <property type="component" value="Unassembled WGS sequence"/>
</dbReference>
<dbReference type="InterPro" id="IPR001173">
    <property type="entry name" value="Glyco_trans_2-like"/>
</dbReference>
<evidence type="ECO:0000256" key="1">
    <source>
        <dbReference type="ARBA" id="ARBA00022519"/>
    </source>
</evidence>
<keyword evidence="1" id="KW-1003">Cell membrane</keyword>
<keyword evidence="1" id="KW-0472">Membrane</keyword>
<dbReference type="EMBL" id="LT629689">
    <property type="protein sequence ID" value="SDF40552.1"/>
    <property type="molecule type" value="Genomic_DNA"/>
</dbReference>
<dbReference type="EMBL" id="VFET01000026">
    <property type="protein sequence ID" value="TWS01612.1"/>
    <property type="molecule type" value="Genomic_DNA"/>
</dbReference>
<evidence type="ECO:0000313" key="3">
    <source>
        <dbReference type="EMBL" id="SDF40552.1"/>
    </source>
</evidence>
<evidence type="ECO:0000313" key="6">
    <source>
        <dbReference type="Proteomes" id="UP000317951"/>
    </source>
</evidence>
<dbReference type="AlphaFoldDB" id="A0A5C5Q7D2"/>
<organism evidence="4 6">
    <name type="scientific">Pseudomonas extremaustralis</name>
    <dbReference type="NCBI Taxonomy" id="359110"/>
    <lineage>
        <taxon>Bacteria</taxon>
        <taxon>Pseudomonadati</taxon>
        <taxon>Pseudomonadota</taxon>
        <taxon>Gammaproteobacteria</taxon>
        <taxon>Pseudomonadales</taxon>
        <taxon>Pseudomonadaceae</taxon>
        <taxon>Pseudomonas</taxon>
    </lineage>
</organism>
<gene>
    <name evidence="4" type="ORF">FIV36_24165</name>
    <name evidence="3" type="ORF">SAMN05216591_2861</name>
</gene>
<evidence type="ECO:0000313" key="4">
    <source>
        <dbReference type="EMBL" id="TWS01612.1"/>
    </source>
</evidence>
<dbReference type="OrthoDB" id="396512at2"/>
<proteinExistence type="predicted"/>
<dbReference type="PANTHER" id="PTHR22916">
    <property type="entry name" value="GLYCOSYLTRANSFERASE"/>
    <property type="match status" value="1"/>
</dbReference>
<name>A0A5C5Q7D2_9PSED</name>
<reference evidence="3 5" key="1">
    <citation type="submission" date="2016-10" db="EMBL/GenBank/DDBJ databases">
        <authorList>
            <person name="Varghese N."/>
            <person name="Submissions S."/>
        </authorList>
    </citation>
    <scope>NUCLEOTIDE SEQUENCE [LARGE SCALE GENOMIC DNA]</scope>
    <source>
        <strain evidence="3 5">DSM 17835</strain>
    </source>
</reference>
<evidence type="ECO:0000313" key="5">
    <source>
        <dbReference type="Proteomes" id="UP000182858"/>
    </source>
</evidence>
<dbReference type="SUPFAM" id="SSF53448">
    <property type="entry name" value="Nucleotide-diphospho-sugar transferases"/>
    <property type="match status" value="1"/>
</dbReference>
<dbReference type="Pfam" id="PF00535">
    <property type="entry name" value="Glycos_transf_2"/>
    <property type="match status" value="1"/>
</dbReference>